<gene>
    <name evidence="2" type="ORF">DFO65_103406</name>
</gene>
<reference evidence="2 3" key="1">
    <citation type="submission" date="2018-06" db="EMBL/GenBank/DDBJ databases">
        <title>Freshwater and sediment microbial communities from various areas in North America, analyzing microbe dynamics in response to fracking.</title>
        <authorList>
            <person name="Lamendella R."/>
        </authorList>
    </citation>
    <scope>NUCLEOTIDE SEQUENCE [LARGE SCALE GENOMIC DNA]</scope>
    <source>
        <strain evidence="2 3">3b_TX</strain>
    </source>
</reference>
<name>A0A366ILM7_9MICO</name>
<evidence type="ECO:0000313" key="2">
    <source>
        <dbReference type="EMBL" id="RBP73108.1"/>
    </source>
</evidence>
<dbReference type="CDD" id="cd04301">
    <property type="entry name" value="NAT_SF"/>
    <property type="match status" value="1"/>
</dbReference>
<accession>A0A366ILM7</accession>
<dbReference type="InterPro" id="IPR016181">
    <property type="entry name" value="Acyl_CoA_acyltransferase"/>
</dbReference>
<dbReference type="GO" id="GO:0016747">
    <property type="term" value="F:acyltransferase activity, transferring groups other than amino-acyl groups"/>
    <property type="evidence" value="ECO:0007669"/>
    <property type="project" value="InterPro"/>
</dbReference>
<organism evidence="2 3">
    <name type="scientific">Brevibacterium celere</name>
    <dbReference type="NCBI Taxonomy" id="225845"/>
    <lineage>
        <taxon>Bacteria</taxon>
        <taxon>Bacillati</taxon>
        <taxon>Actinomycetota</taxon>
        <taxon>Actinomycetes</taxon>
        <taxon>Micrococcales</taxon>
        <taxon>Brevibacteriaceae</taxon>
        <taxon>Brevibacterium</taxon>
    </lineage>
</organism>
<dbReference type="Proteomes" id="UP000253509">
    <property type="component" value="Unassembled WGS sequence"/>
</dbReference>
<dbReference type="EMBL" id="QNSB01000003">
    <property type="protein sequence ID" value="RBP73108.1"/>
    <property type="molecule type" value="Genomic_DNA"/>
</dbReference>
<proteinExistence type="predicted"/>
<evidence type="ECO:0000259" key="1">
    <source>
        <dbReference type="Pfam" id="PF13673"/>
    </source>
</evidence>
<feature type="domain" description="N-acetyltransferase" evidence="1">
    <location>
        <begin position="17"/>
        <end position="72"/>
    </location>
</feature>
<protein>
    <submittedName>
        <fullName evidence="2">Acetyltransferase (GNAT) family protein</fullName>
    </submittedName>
</protein>
<dbReference type="InterPro" id="IPR000182">
    <property type="entry name" value="GNAT_dom"/>
</dbReference>
<dbReference type="AlphaFoldDB" id="A0A366ILM7"/>
<keyword evidence="2" id="KW-0808">Transferase</keyword>
<dbReference type="Gene3D" id="3.40.630.30">
    <property type="match status" value="1"/>
</dbReference>
<sequence length="110" mass="12296">MIYSIEYTTGPYYTEVGDYHRWFAVENGERIGELYVTIDTETISNITVNEDRRGEGIARALYEAADARLDNLLHDLPAHRTPEGDAFAQAMGGEEATECHIDYCVCSDAA</sequence>
<dbReference type="SUPFAM" id="SSF55729">
    <property type="entry name" value="Acyl-CoA N-acyltransferases (Nat)"/>
    <property type="match status" value="1"/>
</dbReference>
<comment type="caution">
    <text evidence="2">The sequence shown here is derived from an EMBL/GenBank/DDBJ whole genome shotgun (WGS) entry which is preliminary data.</text>
</comment>
<dbReference type="Pfam" id="PF13673">
    <property type="entry name" value="Acetyltransf_10"/>
    <property type="match status" value="1"/>
</dbReference>
<dbReference type="RefSeq" id="WP_181778642.1">
    <property type="nucleotide sequence ID" value="NZ_QNSB01000003.1"/>
</dbReference>
<keyword evidence="3" id="KW-1185">Reference proteome</keyword>
<evidence type="ECO:0000313" key="3">
    <source>
        <dbReference type="Proteomes" id="UP000253509"/>
    </source>
</evidence>